<evidence type="ECO:0000313" key="1">
    <source>
        <dbReference type="EMBL" id="MDP9974997.1"/>
    </source>
</evidence>
<gene>
    <name evidence="1" type="ORF">J2W39_006281</name>
</gene>
<dbReference type="RefSeq" id="WP_244883342.1">
    <property type="nucleotide sequence ID" value="NZ_CAIGKF010000006.1"/>
</dbReference>
<dbReference type="AlphaFoldDB" id="A0AAW8EQ81"/>
<evidence type="ECO:0000313" key="2">
    <source>
        <dbReference type="Proteomes" id="UP001224845"/>
    </source>
</evidence>
<dbReference type="EMBL" id="JAUSRV010000021">
    <property type="protein sequence ID" value="MDP9974997.1"/>
    <property type="molecule type" value="Genomic_DNA"/>
</dbReference>
<sequence length="124" mass="13183">MPCDQGDGRKKMSGTECLARLRADAAALSPRAAHIALALLPAVDHLPDAWKAGLRKTLAHRAGAAAPLSPIEFDAIRATAASLPHAYPEWVVSDPEHPKARELIVNAWREGARRGRGGLRQAGA</sequence>
<proteinExistence type="predicted"/>
<comment type="caution">
    <text evidence="1">The sequence shown here is derived from an EMBL/GenBank/DDBJ whole genome shotgun (WGS) entry which is preliminary data.</text>
</comment>
<accession>A0AAW8EQ81</accession>
<protein>
    <submittedName>
        <fullName evidence="1">Uncharacterized protein</fullName>
    </submittedName>
</protein>
<name>A0AAW8EQ81_VARPD</name>
<dbReference type="GeneID" id="99713655"/>
<organism evidence="1 2">
    <name type="scientific">Variovorax paradoxus</name>
    <dbReference type="NCBI Taxonomy" id="34073"/>
    <lineage>
        <taxon>Bacteria</taxon>
        <taxon>Pseudomonadati</taxon>
        <taxon>Pseudomonadota</taxon>
        <taxon>Betaproteobacteria</taxon>
        <taxon>Burkholderiales</taxon>
        <taxon>Comamonadaceae</taxon>
        <taxon>Variovorax</taxon>
    </lineage>
</organism>
<dbReference type="Proteomes" id="UP001224845">
    <property type="component" value="Unassembled WGS sequence"/>
</dbReference>
<reference evidence="1" key="1">
    <citation type="submission" date="2023-07" db="EMBL/GenBank/DDBJ databases">
        <title>Sorghum-associated microbial communities from plants grown in Nebraska, USA.</title>
        <authorList>
            <person name="Schachtman D."/>
        </authorList>
    </citation>
    <scope>NUCLEOTIDE SEQUENCE</scope>
    <source>
        <strain evidence="1">DS3315</strain>
    </source>
</reference>